<evidence type="ECO:0000259" key="2">
    <source>
        <dbReference type="Pfam" id="PF14214"/>
    </source>
</evidence>
<keyword evidence="3" id="KW-0378">Hydrolase</keyword>
<dbReference type="PANTHER" id="PTHR45786:SF74">
    <property type="entry name" value="ATP-DEPENDENT DNA HELICASE"/>
    <property type="match status" value="1"/>
</dbReference>
<keyword evidence="3" id="KW-0347">Helicase</keyword>
<feature type="compositionally biased region" description="Basic residues" evidence="1">
    <location>
        <begin position="60"/>
        <end position="72"/>
    </location>
</feature>
<dbReference type="EMBL" id="PKPP01002805">
    <property type="protein sequence ID" value="PWA73016.1"/>
    <property type="molecule type" value="Genomic_DNA"/>
</dbReference>
<dbReference type="GO" id="GO:0004386">
    <property type="term" value="F:helicase activity"/>
    <property type="evidence" value="ECO:0007669"/>
    <property type="project" value="UniProtKB-KW"/>
</dbReference>
<proteinExistence type="predicted"/>
<dbReference type="Pfam" id="PF14214">
    <property type="entry name" value="Helitron_like_N"/>
    <property type="match status" value="1"/>
</dbReference>
<evidence type="ECO:0000256" key="1">
    <source>
        <dbReference type="SAM" id="MobiDB-lite"/>
    </source>
</evidence>
<comment type="caution">
    <text evidence="3">The sequence shown here is derived from an EMBL/GenBank/DDBJ whole genome shotgun (WGS) entry which is preliminary data.</text>
</comment>
<dbReference type="Proteomes" id="UP000245207">
    <property type="component" value="Unassembled WGS sequence"/>
</dbReference>
<reference evidence="3 4" key="1">
    <citation type="journal article" date="2018" name="Mol. Plant">
        <title>The genome of Artemisia annua provides insight into the evolution of Asteraceae family and artemisinin biosynthesis.</title>
        <authorList>
            <person name="Shen Q."/>
            <person name="Zhang L."/>
            <person name="Liao Z."/>
            <person name="Wang S."/>
            <person name="Yan T."/>
            <person name="Shi P."/>
            <person name="Liu M."/>
            <person name="Fu X."/>
            <person name="Pan Q."/>
            <person name="Wang Y."/>
            <person name="Lv Z."/>
            <person name="Lu X."/>
            <person name="Zhang F."/>
            <person name="Jiang W."/>
            <person name="Ma Y."/>
            <person name="Chen M."/>
            <person name="Hao X."/>
            <person name="Li L."/>
            <person name="Tang Y."/>
            <person name="Lv G."/>
            <person name="Zhou Y."/>
            <person name="Sun X."/>
            <person name="Brodelius P.E."/>
            <person name="Rose J.K.C."/>
            <person name="Tang K."/>
        </authorList>
    </citation>
    <scope>NUCLEOTIDE SEQUENCE [LARGE SCALE GENOMIC DNA]</scope>
    <source>
        <strain evidence="4">cv. Huhao1</strain>
        <tissue evidence="3">Leaf</tissue>
    </source>
</reference>
<organism evidence="3 4">
    <name type="scientific">Artemisia annua</name>
    <name type="common">Sweet wormwood</name>
    <dbReference type="NCBI Taxonomy" id="35608"/>
    <lineage>
        <taxon>Eukaryota</taxon>
        <taxon>Viridiplantae</taxon>
        <taxon>Streptophyta</taxon>
        <taxon>Embryophyta</taxon>
        <taxon>Tracheophyta</taxon>
        <taxon>Spermatophyta</taxon>
        <taxon>Magnoliopsida</taxon>
        <taxon>eudicotyledons</taxon>
        <taxon>Gunneridae</taxon>
        <taxon>Pentapetalae</taxon>
        <taxon>asterids</taxon>
        <taxon>campanulids</taxon>
        <taxon>Asterales</taxon>
        <taxon>Asteraceae</taxon>
        <taxon>Asteroideae</taxon>
        <taxon>Anthemideae</taxon>
        <taxon>Artemisiinae</taxon>
        <taxon>Artemisia</taxon>
    </lineage>
</organism>
<feature type="region of interest" description="Disordered" evidence="1">
    <location>
        <begin position="50"/>
        <end position="73"/>
    </location>
</feature>
<dbReference type="InterPro" id="IPR025476">
    <property type="entry name" value="Helitron_helicase-like"/>
</dbReference>
<keyword evidence="4" id="KW-1185">Reference proteome</keyword>
<name>A0A2U1NHS8_ARTAN</name>
<keyword evidence="3" id="KW-0547">Nucleotide-binding</keyword>
<evidence type="ECO:0000313" key="4">
    <source>
        <dbReference type="Proteomes" id="UP000245207"/>
    </source>
</evidence>
<evidence type="ECO:0000313" key="3">
    <source>
        <dbReference type="EMBL" id="PWA73016.1"/>
    </source>
</evidence>
<dbReference type="OrthoDB" id="1900198at2759"/>
<accession>A0A2U1NHS8</accession>
<feature type="domain" description="Helitron helicase-like" evidence="2">
    <location>
        <begin position="375"/>
        <end position="558"/>
    </location>
</feature>
<dbReference type="PANTHER" id="PTHR45786">
    <property type="entry name" value="DNA BINDING PROTEIN-LIKE"/>
    <property type="match status" value="1"/>
</dbReference>
<dbReference type="STRING" id="35608.A0A2U1NHS8"/>
<keyword evidence="3" id="KW-0067">ATP-binding</keyword>
<dbReference type="AlphaFoldDB" id="A0A2U1NHS8"/>
<sequence length="964" mass="111594">MDNTDLSFSNILNDKIIIQSHTIVNNDGSYQSYCGLKLINIPDIGEPSQQVITQTNGRRASGRRKRESRIKPKQAALTSSGVSISYVKLGPPSYQCSNCNATMWYEERSAKDRKPVNASFSLCCQDGKVLLPKFKEPPLPLKTLLDFTNPTTSKFREQIRVYNGMFTFTSFGARIDHSINDGRGVYTFRINGQNYHLIGSLLPVQGVQPRYAQLYFFDTHNEPRNRMNAFLDNEINDQVDESIVSSLIAMLDESSAVAKAFRMAIDWCQSNQSVNFELRLLSERRTTRQYNAPTVSEVAALITNDFGDGIPTKDIIVNCKKTGATRISELHPSYMALQYPLLFPYGEDGYHDKIPYHSNNGNRKTQRGYVSMKEYYAYLIHTRNNQANTLIKGGRLFQQFLVDAYASVEEQRLKWNRHNQDTLRVDLYHNLQDAVTRGDTDAAGLGKRIVLPSSFTGGPRYMTQNYQDAMALCRTYGNPDLFITFTSNPKWPEIDKMLAFIPGQKAHDRSEIGTRVFKMKLTQLLDDLTKNHIFGPHCAVVYVIEFQKRGLPHAHILLWLEEEYKCKTANQLDNMISAEMPCPTKDPEGYKVVSEYMLHSPCGKDAKYAPCTIEGKCTKRYPKSFYAETMLDEDGYPVYRRRDTKVFALKGKFTYDNRNVVPYNRYLLLKYRAHINVEWCNRSKAIKYLFKYLNKDPDRATIVVQENVVTTNDEGGQRINEVDEITSYLNCRYLAPCEAVWRLFSFDIHYSYPSVMKLNFHLPNQNSITLRDSQSLPALLQREDIKRTMFAEWFELNKRDKAARKLTYAELPTRYVWNEQLNIWKLRKQKKCIGWIFYSSPASGERYYLRMLLNVVRGPKSFKKLMTVNKKVYGTFKEVCFAYGLLNDDKEWTQAIIEASFWALGPKLRDLFVIILLFCDVSKPLNLWEETWEVLSEDILHHKRKVFNYPELELTEEQIKTTAW</sequence>
<protein>
    <submittedName>
        <fullName evidence="3">Helicase</fullName>
    </submittedName>
</protein>
<gene>
    <name evidence="3" type="ORF">CTI12_AA265380</name>
</gene>